<organism evidence="1 2">
    <name type="scientific">Botryobasidium botryosum (strain FD-172 SS1)</name>
    <dbReference type="NCBI Taxonomy" id="930990"/>
    <lineage>
        <taxon>Eukaryota</taxon>
        <taxon>Fungi</taxon>
        <taxon>Dikarya</taxon>
        <taxon>Basidiomycota</taxon>
        <taxon>Agaricomycotina</taxon>
        <taxon>Agaricomycetes</taxon>
        <taxon>Cantharellales</taxon>
        <taxon>Botryobasidiaceae</taxon>
        <taxon>Botryobasidium</taxon>
    </lineage>
</organism>
<dbReference type="CDD" id="cd00882">
    <property type="entry name" value="Ras_like_GTPase"/>
    <property type="match status" value="1"/>
</dbReference>
<accession>A0A067MDI3</accession>
<sequence length="260" mass="29274">LREKCRHFRVLVLGRANAGKTTLLKAVCGASGDPEVLVEDRQSDIPESLLSPTAERGEHNIETQLVFSSNPGFIFHDSQGFEAGSDKELKSVTEFIRSKGNSRELRKQLHVIWYCIPTDNEARLLSGPEQQLLRECTAGPVPLVVIFTKFDSLEARAFHELKGTGLTRQQAQQSAPQHATAEFQKNHLSHLLGEKPPKYICLKKIQGKMAELIQHTVDAIDVDALKLLLVSVQRNNLQLTIEYAVRRCVGSFYYIIFTWH</sequence>
<dbReference type="SUPFAM" id="SSF52540">
    <property type="entry name" value="P-loop containing nucleoside triphosphate hydrolases"/>
    <property type="match status" value="1"/>
</dbReference>
<proteinExistence type="predicted"/>
<dbReference type="HOGENOM" id="CLU_023805_1_0_1"/>
<dbReference type="Gene3D" id="3.40.50.300">
    <property type="entry name" value="P-loop containing nucleotide triphosphate hydrolases"/>
    <property type="match status" value="1"/>
</dbReference>
<keyword evidence="2" id="KW-1185">Reference proteome</keyword>
<feature type="non-terminal residue" evidence="1">
    <location>
        <position position="1"/>
    </location>
</feature>
<name>A0A067MDI3_BOTB1</name>
<protein>
    <submittedName>
        <fullName evidence="1">Uncharacterized protein</fullName>
    </submittedName>
</protein>
<gene>
    <name evidence="1" type="ORF">BOTBODRAFT_116620</name>
</gene>
<reference evidence="2" key="1">
    <citation type="journal article" date="2014" name="Proc. Natl. Acad. Sci. U.S.A.">
        <title>Extensive sampling of basidiomycete genomes demonstrates inadequacy of the white-rot/brown-rot paradigm for wood decay fungi.</title>
        <authorList>
            <person name="Riley R."/>
            <person name="Salamov A.A."/>
            <person name="Brown D.W."/>
            <person name="Nagy L.G."/>
            <person name="Floudas D."/>
            <person name="Held B.W."/>
            <person name="Levasseur A."/>
            <person name="Lombard V."/>
            <person name="Morin E."/>
            <person name="Otillar R."/>
            <person name="Lindquist E.A."/>
            <person name="Sun H."/>
            <person name="LaButti K.M."/>
            <person name="Schmutz J."/>
            <person name="Jabbour D."/>
            <person name="Luo H."/>
            <person name="Baker S.E."/>
            <person name="Pisabarro A.G."/>
            <person name="Walton J.D."/>
            <person name="Blanchette R.A."/>
            <person name="Henrissat B."/>
            <person name="Martin F."/>
            <person name="Cullen D."/>
            <person name="Hibbett D.S."/>
            <person name="Grigoriev I.V."/>
        </authorList>
    </citation>
    <scope>NUCLEOTIDE SEQUENCE [LARGE SCALE GENOMIC DNA]</scope>
    <source>
        <strain evidence="2">FD-172 SS1</strain>
    </source>
</reference>
<dbReference type="InterPro" id="IPR027417">
    <property type="entry name" value="P-loop_NTPase"/>
</dbReference>
<dbReference type="InParanoid" id="A0A067MDI3"/>
<evidence type="ECO:0000313" key="2">
    <source>
        <dbReference type="Proteomes" id="UP000027195"/>
    </source>
</evidence>
<evidence type="ECO:0000313" key="1">
    <source>
        <dbReference type="EMBL" id="KDQ09917.1"/>
    </source>
</evidence>
<dbReference type="EMBL" id="KL198073">
    <property type="protein sequence ID" value="KDQ09917.1"/>
    <property type="molecule type" value="Genomic_DNA"/>
</dbReference>
<dbReference type="OrthoDB" id="3172613at2759"/>
<dbReference type="STRING" id="930990.A0A067MDI3"/>
<dbReference type="AlphaFoldDB" id="A0A067MDI3"/>
<dbReference type="Proteomes" id="UP000027195">
    <property type="component" value="Unassembled WGS sequence"/>
</dbReference>